<sequence>MSDTYQHYIDGEWTDGTGEETFTSENPANGDELGEFRRGTEADVDRAVAAADDAFDEWKELSHIDRAEYLWDIYHELKERHQELGEVVTMECGKEISEGKADVTEAWHMVEWAAGDARHPKGDVIPSEIPSK</sequence>
<evidence type="ECO:0000313" key="5">
    <source>
        <dbReference type="EMBL" id="MFC7070867.1"/>
    </source>
</evidence>
<gene>
    <name evidence="5" type="ORF">ACFQL9_14555</name>
</gene>
<comment type="caution">
    <text evidence="5">The sequence shown here is derived from an EMBL/GenBank/DDBJ whole genome shotgun (WGS) entry which is preliminary data.</text>
</comment>
<organism evidence="5 6">
    <name type="scientific">Halobaculum lipolyticum</name>
    <dbReference type="NCBI Taxonomy" id="3032001"/>
    <lineage>
        <taxon>Archaea</taxon>
        <taxon>Methanobacteriati</taxon>
        <taxon>Methanobacteriota</taxon>
        <taxon>Stenosarchaea group</taxon>
        <taxon>Halobacteria</taxon>
        <taxon>Halobacteriales</taxon>
        <taxon>Haloferacaceae</taxon>
        <taxon>Halobaculum</taxon>
    </lineage>
</organism>
<keyword evidence="6" id="KW-1185">Reference proteome</keyword>
<keyword evidence="1" id="KW-0560">Oxidoreductase</keyword>
<dbReference type="PANTHER" id="PTHR43521:SF1">
    <property type="entry name" value="ALPHA-AMINOADIPIC SEMIALDEHYDE DEHYDROGENASE"/>
    <property type="match status" value="1"/>
</dbReference>
<protein>
    <submittedName>
        <fullName evidence="5">Aldehyde dehydrogenase family protein</fullName>
    </submittedName>
</protein>
<keyword evidence="2" id="KW-0520">NAD</keyword>
<name>A0ABD5WC44_9EURY</name>
<reference evidence="5 6" key="1">
    <citation type="journal article" date="2019" name="Int. J. Syst. Evol. Microbiol.">
        <title>The Global Catalogue of Microorganisms (GCM) 10K type strain sequencing project: providing services to taxonomists for standard genome sequencing and annotation.</title>
        <authorList>
            <consortium name="The Broad Institute Genomics Platform"/>
            <consortium name="The Broad Institute Genome Sequencing Center for Infectious Disease"/>
            <person name="Wu L."/>
            <person name="Ma J."/>
        </authorList>
    </citation>
    <scope>NUCLEOTIDE SEQUENCE [LARGE SCALE GENOMIC DNA]</scope>
    <source>
        <strain evidence="5 6">DT31</strain>
    </source>
</reference>
<evidence type="ECO:0000256" key="3">
    <source>
        <dbReference type="SAM" id="MobiDB-lite"/>
    </source>
</evidence>
<proteinExistence type="predicted"/>
<dbReference type="GO" id="GO:0016491">
    <property type="term" value="F:oxidoreductase activity"/>
    <property type="evidence" value="ECO:0007669"/>
    <property type="project" value="UniProtKB-KW"/>
</dbReference>
<dbReference type="EMBL" id="JBHTAH010000015">
    <property type="protein sequence ID" value="MFC7070867.1"/>
    <property type="molecule type" value="Genomic_DNA"/>
</dbReference>
<dbReference type="SUPFAM" id="SSF53720">
    <property type="entry name" value="ALDH-like"/>
    <property type="match status" value="1"/>
</dbReference>
<feature type="domain" description="Aldehyde dehydrogenase" evidence="4">
    <location>
        <begin position="13"/>
        <end position="128"/>
    </location>
</feature>
<dbReference type="InterPro" id="IPR016161">
    <property type="entry name" value="Ald_DH/histidinol_DH"/>
</dbReference>
<feature type="region of interest" description="Disordered" evidence="3">
    <location>
        <begin position="1"/>
        <end position="35"/>
    </location>
</feature>
<dbReference type="Gene3D" id="3.40.605.10">
    <property type="entry name" value="Aldehyde Dehydrogenase, Chain A, domain 1"/>
    <property type="match status" value="1"/>
</dbReference>
<evidence type="ECO:0000313" key="6">
    <source>
        <dbReference type="Proteomes" id="UP001596461"/>
    </source>
</evidence>
<dbReference type="AlphaFoldDB" id="A0ABD5WC44"/>
<dbReference type="RefSeq" id="WP_390211038.1">
    <property type="nucleotide sequence ID" value="NZ_JBHTAH010000015.1"/>
</dbReference>
<evidence type="ECO:0000259" key="4">
    <source>
        <dbReference type="Pfam" id="PF00171"/>
    </source>
</evidence>
<dbReference type="InterPro" id="IPR044638">
    <property type="entry name" value="ALDH7A1-like"/>
</dbReference>
<feature type="non-terminal residue" evidence="5">
    <location>
        <position position="132"/>
    </location>
</feature>
<dbReference type="PANTHER" id="PTHR43521">
    <property type="entry name" value="ALPHA-AMINOADIPIC SEMIALDEHYDE DEHYDROGENASE"/>
    <property type="match status" value="1"/>
</dbReference>
<evidence type="ECO:0000256" key="2">
    <source>
        <dbReference type="ARBA" id="ARBA00023027"/>
    </source>
</evidence>
<dbReference type="Proteomes" id="UP001596461">
    <property type="component" value="Unassembled WGS sequence"/>
</dbReference>
<dbReference type="Pfam" id="PF00171">
    <property type="entry name" value="Aldedh"/>
    <property type="match status" value="1"/>
</dbReference>
<dbReference type="InterPro" id="IPR016162">
    <property type="entry name" value="Ald_DH_N"/>
</dbReference>
<dbReference type="InterPro" id="IPR015590">
    <property type="entry name" value="Aldehyde_DH_dom"/>
</dbReference>
<accession>A0ABD5WC44</accession>
<evidence type="ECO:0000256" key="1">
    <source>
        <dbReference type="ARBA" id="ARBA00023002"/>
    </source>
</evidence>